<name>A0A2K5AP85_9ARCH</name>
<dbReference type="InterPro" id="IPR038723">
    <property type="entry name" value="ArnR1-like_HTH"/>
</dbReference>
<feature type="domain" description="ArnR1-like winged helix-turn-helix" evidence="2">
    <location>
        <begin position="20"/>
        <end position="100"/>
    </location>
</feature>
<evidence type="ECO:0000259" key="2">
    <source>
        <dbReference type="Pfam" id="PF14947"/>
    </source>
</evidence>
<evidence type="ECO:0000313" key="3">
    <source>
        <dbReference type="EMBL" id="SPC33456.1"/>
    </source>
</evidence>
<sequence length="118" mass="13521">MKKNDDKSNKSDTMLENSRRRSREEILASVLVSAINGTTKTKIMYSNALNFAQVKYYINYAIESGFIRVYEDNTAGKRGRYIYVTTEKGLEYLKFYESLNTGRANASILSKKYSDKGD</sequence>
<dbReference type="Proteomes" id="UP000236248">
    <property type="component" value="Chromosome NCAV"/>
</dbReference>
<evidence type="ECO:0000256" key="1">
    <source>
        <dbReference type="SAM" id="MobiDB-lite"/>
    </source>
</evidence>
<dbReference type="Pfam" id="PF14947">
    <property type="entry name" value="HTH_45"/>
    <property type="match status" value="1"/>
</dbReference>
<evidence type="ECO:0000313" key="4">
    <source>
        <dbReference type="Proteomes" id="UP000236248"/>
    </source>
</evidence>
<proteinExistence type="predicted"/>
<organism evidence="3 4">
    <name type="scientific">Candidatus Nitrosocaldus cavascurensis</name>
    <dbReference type="NCBI Taxonomy" id="2058097"/>
    <lineage>
        <taxon>Archaea</taxon>
        <taxon>Nitrososphaerota</taxon>
        <taxon>Nitrososphaeria</taxon>
        <taxon>Candidatus Nitrosocaldales</taxon>
        <taxon>Candidatus Nitrosocaldaceae</taxon>
        <taxon>Candidatus Nitrosocaldus</taxon>
    </lineage>
</organism>
<dbReference type="KEGG" id="ncv:NCAV_0259"/>
<dbReference type="Gene3D" id="1.10.10.10">
    <property type="entry name" value="Winged helix-like DNA-binding domain superfamily/Winged helix DNA-binding domain"/>
    <property type="match status" value="1"/>
</dbReference>
<protein>
    <recommendedName>
        <fullName evidence="2">ArnR1-like winged helix-turn-helix domain-containing protein</fullName>
    </recommendedName>
</protein>
<feature type="region of interest" description="Disordered" evidence="1">
    <location>
        <begin position="1"/>
        <end position="21"/>
    </location>
</feature>
<reference evidence="4" key="1">
    <citation type="submission" date="2018-01" db="EMBL/GenBank/DDBJ databases">
        <authorList>
            <person name="Kerou L M."/>
        </authorList>
    </citation>
    <scope>NUCLEOTIDE SEQUENCE [LARGE SCALE GENOMIC DNA]</scope>
    <source>
        <strain evidence="4">SCU2</strain>
    </source>
</reference>
<dbReference type="AlphaFoldDB" id="A0A2K5AP85"/>
<keyword evidence="4" id="KW-1185">Reference proteome</keyword>
<accession>A0A2K5AP85</accession>
<gene>
    <name evidence="3" type="ORF">NCAV_0259</name>
</gene>
<dbReference type="GeneID" id="41594361"/>
<feature type="compositionally biased region" description="Basic and acidic residues" evidence="1">
    <location>
        <begin position="1"/>
        <end position="10"/>
    </location>
</feature>
<dbReference type="InterPro" id="IPR036388">
    <property type="entry name" value="WH-like_DNA-bd_sf"/>
</dbReference>
<dbReference type="RefSeq" id="WP_103287723.1">
    <property type="nucleotide sequence ID" value="NZ_LT981265.1"/>
</dbReference>
<dbReference type="EMBL" id="LT981265">
    <property type="protein sequence ID" value="SPC33456.1"/>
    <property type="molecule type" value="Genomic_DNA"/>
</dbReference>